<feature type="transmembrane region" description="Helical" evidence="1">
    <location>
        <begin position="169"/>
        <end position="188"/>
    </location>
</feature>
<feature type="transmembrane region" description="Helical" evidence="1">
    <location>
        <begin position="16"/>
        <end position="36"/>
    </location>
</feature>
<feature type="transmembrane region" description="Helical" evidence="1">
    <location>
        <begin position="135"/>
        <end position="157"/>
    </location>
</feature>
<evidence type="ECO:0008006" key="4">
    <source>
        <dbReference type="Google" id="ProtNLM"/>
    </source>
</evidence>
<sequence length="253" mass="28977">MLNIIKYDLKGNFKELLIIIGSIIFLNIILITRINALPKEGIIGFSIMITSIASIIIFLFNINLLSKDIYSDNSYLLFTLPERGYSILTAKLITAIIQFFIVFGIASIFNFIYIIKLGDTLMLLTLREIFNFRNIFFSVIICMLFNIEFLTHVFFSITASKMALKKNKLGKLGAFGIFVAISLITGKISMQLEEKIPKEISLTIFSKQNYFTNVNFPDLKLNLASLIFEIFIFIFIILYIGTCYILENKMDLN</sequence>
<dbReference type="OrthoDB" id="9816138at2"/>
<keyword evidence="1" id="KW-0472">Membrane</keyword>
<dbReference type="AlphaFoldDB" id="A0A1E8F0M7"/>
<evidence type="ECO:0000313" key="3">
    <source>
        <dbReference type="Proteomes" id="UP000175744"/>
    </source>
</evidence>
<comment type="caution">
    <text evidence="2">The sequence shown here is derived from an EMBL/GenBank/DDBJ whole genome shotgun (WGS) entry which is preliminary data.</text>
</comment>
<dbReference type="RefSeq" id="WP_070109520.1">
    <property type="nucleotide sequence ID" value="NZ_LZFO01000006.1"/>
</dbReference>
<feature type="transmembrane region" description="Helical" evidence="1">
    <location>
        <begin position="223"/>
        <end position="246"/>
    </location>
</feature>
<dbReference type="STRING" id="1121290.CLAOCE_05560"/>
<feature type="transmembrane region" description="Helical" evidence="1">
    <location>
        <begin position="42"/>
        <end position="65"/>
    </location>
</feature>
<keyword evidence="1" id="KW-1133">Transmembrane helix</keyword>
<keyword evidence="3" id="KW-1185">Reference proteome</keyword>
<keyword evidence="1" id="KW-0812">Transmembrane</keyword>
<evidence type="ECO:0000256" key="1">
    <source>
        <dbReference type="SAM" id="Phobius"/>
    </source>
</evidence>
<protein>
    <recommendedName>
        <fullName evidence="4">ABC-2 family transporter protein</fullName>
    </recommendedName>
</protein>
<feature type="transmembrane region" description="Helical" evidence="1">
    <location>
        <begin position="92"/>
        <end position="115"/>
    </location>
</feature>
<name>A0A1E8F0M7_9CLOT</name>
<organism evidence="2 3">
    <name type="scientific">Clostridium acetireducens DSM 10703</name>
    <dbReference type="NCBI Taxonomy" id="1121290"/>
    <lineage>
        <taxon>Bacteria</taxon>
        <taxon>Bacillati</taxon>
        <taxon>Bacillota</taxon>
        <taxon>Clostridia</taxon>
        <taxon>Eubacteriales</taxon>
        <taxon>Clostridiaceae</taxon>
        <taxon>Clostridium</taxon>
    </lineage>
</organism>
<dbReference type="EMBL" id="LZFO01000006">
    <property type="protein sequence ID" value="OFI06970.1"/>
    <property type="molecule type" value="Genomic_DNA"/>
</dbReference>
<evidence type="ECO:0000313" key="2">
    <source>
        <dbReference type="EMBL" id="OFI06970.1"/>
    </source>
</evidence>
<gene>
    <name evidence="2" type="ORF">CLOACE_05560</name>
</gene>
<reference evidence="2 3" key="1">
    <citation type="submission" date="2016-06" db="EMBL/GenBank/DDBJ databases">
        <title>Genome sequence of Clostridium acetireducens DSM 10703.</title>
        <authorList>
            <person name="Poehlein A."/>
            <person name="Fluechter S."/>
            <person name="Duerre P."/>
            <person name="Daniel R."/>
        </authorList>
    </citation>
    <scope>NUCLEOTIDE SEQUENCE [LARGE SCALE GENOMIC DNA]</scope>
    <source>
        <strain evidence="2 3">DSM 10703</strain>
    </source>
</reference>
<dbReference type="Proteomes" id="UP000175744">
    <property type="component" value="Unassembled WGS sequence"/>
</dbReference>
<proteinExistence type="predicted"/>
<accession>A0A1E8F0M7</accession>